<keyword evidence="5 9" id="KW-0863">Zinc-finger</keyword>
<keyword evidence="3" id="KW-0479">Metal-binding</keyword>
<feature type="domain" description="C2H2-type" evidence="11">
    <location>
        <begin position="178"/>
        <end position="205"/>
    </location>
</feature>
<accession>A0A8K0UMF2</accession>
<feature type="region of interest" description="Disordered" evidence="10">
    <location>
        <begin position="40"/>
        <end position="113"/>
    </location>
</feature>
<feature type="compositionally biased region" description="Pro residues" evidence="10">
    <location>
        <begin position="49"/>
        <end position="58"/>
    </location>
</feature>
<feature type="region of interest" description="Disordered" evidence="10">
    <location>
        <begin position="662"/>
        <end position="728"/>
    </location>
</feature>
<feature type="domain" description="C2H2-type" evidence="11">
    <location>
        <begin position="148"/>
        <end position="177"/>
    </location>
</feature>
<feature type="compositionally biased region" description="Low complexity" evidence="10">
    <location>
        <begin position="416"/>
        <end position="449"/>
    </location>
</feature>
<feature type="region of interest" description="Disordered" evidence="10">
    <location>
        <begin position="475"/>
        <end position="623"/>
    </location>
</feature>
<keyword evidence="4" id="KW-0677">Repeat</keyword>
<dbReference type="SMART" id="SM00355">
    <property type="entry name" value="ZnF_C2H2"/>
    <property type="match status" value="3"/>
</dbReference>
<evidence type="ECO:0000256" key="5">
    <source>
        <dbReference type="ARBA" id="ARBA00022771"/>
    </source>
</evidence>
<dbReference type="PANTHER" id="PTHR47257:SF1">
    <property type="entry name" value="PH-RESPONSE TRANSCRIPTION FACTOR PACC_RIM101"/>
    <property type="match status" value="1"/>
</dbReference>
<evidence type="ECO:0000256" key="4">
    <source>
        <dbReference type="ARBA" id="ARBA00022737"/>
    </source>
</evidence>
<feature type="compositionally biased region" description="Gly residues" evidence="10">
    <location>
        <begin position="483"/>
        <end position="499"/>
    </location>
</feature>
<keyword evidence="13" id="KW-1185">Reference proteome</keyword>
<gene>
    <name evidence="12" type="ORF">BXZ70DRAFT_1009148</name>
</gene>
<dbReference type="Gene3D" id="3.30.160.60">
    <property type="entry name" value="Classic Zinc Finger"/>
    <property type="match status" value="2"/>
</dbReference>
<evidence type="ECO:0000256" key="1">
    <source>
        <dbReference type="ARBA" id="ARBA00004123"/>
    </source>
</evidence>
<feature type="domain" description="C2H2-type" evidence="11">
    <location>
        <begin position="112"/>
        <end position="142"/>
    </location>
</feature>
<keyword evidence="2" id="KW-0678">Repressor</keyword>
<feature type="compositionally biased region" description="Low complexity" evidence="10">
    <location>
        <begin position="693"/>
        <end position="727"/>
    </location>
</feature>
<protein>
    <recommendedName>
        <fullName evidence="11">C2H2-type domain-containing protein</fullName>
    </recommendedName>
</protein>
<feature type="compositionally biased region" description="Low complexity" evidence="10">
    <location>
        <begin position="749"/>
        <end position="765"/>
    </location>
</feature>
<dbReference type="PROSITE" id="PS50157">
    <property type="entry name" value="ZINC_FINGER_C2H2_2"/>
    <property type="match status" value="3"/>
</dbReference>
<comment type="subcellular location">
    <subcellularLocation>
        <location evidence="1">Nucleus</location>
    </subcellularLocation>
</comment>
<proteinExistence type="inferred from homology"/>
<sequence length="880" mass="94207">MLPDALLPPSLPDDRHLIPLHTLQNTLHRQLYPFHLDLFDMPQSDQHDPPIPTSPPRSPAVSAQDKQDLPPQPQHPKADADSAKPSDSSDVPPASNSSAGADSDSTPQPPSHQCQWIDCDKALPDPEALYNHLCNDHIGRKSTGNLCLTCKWKDCGTTCAKRDHITSHLRVHTPLKPHVCEICKKPFKRPQDLKKHEKIHTEEHHAQHKHSKAITVADPAYSSRVRGDPSKGMVPHHKLKSGMGPIDHIPVARAKSGSLSLSENSSDFGVLPTPSPDIAHSPLNFTVADPSHPHDMYGVHNHQLPSWEVLRPDGSSSSAGAANTGAKRSYDYGVGDFFTDVKKRRVNPAYDTHMAERLNTLAHSQSLSSATGRRVTVGPPHSSASFNPRSVSFDIRSPEELQAVNEFLITLGRDVSSAPNHGSGNPNSGSGSRQGPSSSGQGSIHPQQQHQEDYSQVQNYFDAASLSQLGLGGMPGVPSAPGSGAGYHGDGGYSSGGGMMSSQHMSNNPYPSRSSHQSVQPVQSVQYGAYPADVGGPSYNSDYETGHSRRISLSSGSDDIPYHVPRISSGSSSSSQYASPSFHQPTPTHFLTPPHHDVGGASPLSSHSSMSTPPNATPPHSHHLQIHGVDEFDYLRQRGPPPTVQLAPVDLSTRSVRNMVRLKTAGRPEPMEPKLGAGGVHRGLPAKLTPEVASSLSASTSSPNASRPSTASSSSRPSSSAHSSSSLYPLLTSGDAQYKLPPLQHIYRSESPASTSSPLSRASTISPPPQSDDEDEDGDKHMSSGSTTPSPPPVLPSFKTLASRVSPRSYPDPSALAGRVERIALSASSPKLTKERAEHAELIRDLLVSINMGYRKRFGTPPPAPVRERAMAQDVDMVAV</sequence>
<evidence type="ECO:0000256" key="6">
    <source>
        <dbReference type="ARBA" id="ARBA00022833"/>
    </source>
</evidence>
<evidence type="ECO:0000256" key="3">
    <source>
        <dbReference type="ARBA" id="ARBA00022723"/>
    </source>
</evidence>
<keyword evidence="6" id="KW-0862">Zinc</keyword>
<evidence type="ECO:0000256" key="9">
    <source>
        <dbReference type="PROSITE-ProRule" id="PRU00042"/>
    </source>
</evidence>
<evidence type="ECO:0000259" key="11">
    <source>
        <dbReference type="PROSITE" id="PS50157"/>
    </source>
</evidence>
<dbReference type="GO" id="GO:0008270">
    <property type="term" value="F:zinc ion binding"/>
    <property type="evidence" value="ECO:0007669"/>
    <property type="project" value="UniProtKB-KW"/>
</dbReference>
<dbReference type="FunFam" id="3.30.160.60:FF:000145">
    <property type="entry name" value="Zinc finger protein 574"/>
    <property type="match status" value="1"/>
</dbReference>
<dbReference type="EMBL" id="JAEVFJ010000020">
    <property type="protein sequence ID" value="KAH8099334.1"/>
    <property type="molecule type" value="Genomic_DNA"/>
</dbReference>
<evidence type="ECO:0000256" key="8">
    <source>
        <dbReference type="ARBA" id="ARBA00038089"/>
    </source>
</evidence>
<evidence type="ECO:0000313" key="13">
    <source>
        <dbReference type="Proteomes" id="UP000813824"/>
    </source>
</evidence>
<feature type="region of interest" description="Disordered" evidence="10">
    <location>
        <begin position="415"/>
        <end position="453"/>
    </location>
</feature>
<organism evidence="12 13">
    <name type="scientific">Cristinia sonorae</name>
    <dbReference type="NCBI Taxonomy" id="1940300"/>
    <lineage>
        <taxon>Eukaryota</taxon>
        <taxon>Fungi</taxon>
        <taxon>Dikarya</taxon>
        <taxon>Basidiomycota</taxon>
        <taxon>Agaricomycotina</taxon>
        <taxon>Agaricomycetes</taxon>
        <taxon>Agaricomycetidae</taxon>
        <taxon>Agaricales</taxon>
        <taxon>Pleurotineae</taxon>
        <taxon>Stephanosporaceae</taxon>
        <taxon>Cristinia</taxon>
    </lineage>
</organism>
<feature type="compositionally biased region" description="Low complexity" evidence="10">
    <location>
        <begin position="85"/>
        <end position="105"/>
    </location>
</feature>
<dbReference type="PANTHER" id="PTHR47257">
    <property type="entry name" value="PH-RESPONSE TRANSCRIPTION FACTOR PACC/RIM101"/>
    <property type="match status" value="1"/>
</dbReference>
<dbReference type="GO" id="GO:0005634">
    <property type="term" value="C:nucleus"/>
    <property type="evidence" value="ECO:0007669"/>
    <property type="project" value="UniProtKB-SubCell"/>
</dbReference>
<dbReference type="PROSITE" id="PS00028">
    <property type="entry name" value="ZINC_FINGER_C2H2_1"/>
    <property type="match status" value="3"/>
</dbReference>
<comment type="similarity">
    <text evidence="8">Belongs to the pacC/RIM101 family.</text>
</comment>
<name>A0A8K0UMF2_9AGAR</name>
<dbReference type="GO" id="GO:0045944">
    <property type="term" value="P:positive regulation of transcription by RNA polymerase II"/>
    <property type="evidence" value="ECO:0007669"/>
    <property type="project" value="TreeGrafter"/>
</dbReference>
<feature type="region of interest" description="Disordered" evidence="10">
    <location>
        <begin position="363"/>
        <end position="390"/>
    </location>
</feature>
<dbReference type="InterPro" id="IPR050806">
    <property type="entry name" value="pacC/RIM101"/>
</dbReference>
<evidence type="ECO:0000256" key="7">
    <source>
        <dbReference type="ARBA" id="ARBA00023242"/>
    </source>
</evidence>
<comment type="caution">
    <text evidence="12">The sequence shown here is derived from an EMBL/GenBank/DDBJ whole genome shotgun (WGS) entry which is preliminary data.</text>
</comment>
<evidence type="ECO:0000256" key="2">
    <source>
        <dbReference type="ARBA" id="ARBA00022491"/>
    </source>
</evidence>
<evidence type="ECO:0000256" key="10">
    <source>
        <dbReference type="SAM" id="MobiDB-lite"/>
    </source>
</evidence>
<keyword evidence="7" id="KW-0539">Nucleus</keyword>
<feature type="region of interest" description="Disordered" evidence="10">
    <location>
        <begin position="749"/>
        <end position="814"/>
    </location>
</feature>
<dbReference type="AlphaFoldDB" id="A0A8K0UMF2"/>
<dbReference type="InterPro" id="IPR036236">
    <property type="entry name" value="Znf_C2H2_sf"/>
</dbReference>
<evidence type="ECO:0000313" key="12">
    <source>
        <dbReference type="EMBL" id="KAH8099334.1"/>
    </source>
</evidence>
<dbReference type="Proteomes" id="UP000813824">
    <property type="component" value="Unassembled WGS sequence"/>
</dbReference>
<feature type="compositionally biased region" description="Low complexity" evidence="10">
    <location>
        <begin position="568"/>
        <end position="593"/>
    </location>
</feature>
<dbReference type="SUPFAM" id="SSF57667">
    <property type="entry name" value="beta-beta-alpha zinc fingers"/>
    <property type="match status" value="1"/>
</dbReference>
<feature type="compositionally biased region" description="Low complexity" evidence="10">
    <location>
        <begin position="514"/>
        <end position="526"/>
    </location>
</feature>
<dbReference type="InterPro" id="IPR013087">
    <property type="entry name" value="Znf_C2H2_type"/>
</dbReference>
<reference evidence="12" key="1">
    <citation type="journal article" date="2021" name="New Phytol.">
        <title>Evolutionary innovations through gain and loss of genes in the ectomycorrhizal Boletales.</title>
        <authorList>
            <person name="Wu G."/>
            <person name="Miyauchi S."/>
            <person name="Morin E."/>
            <person name="Kuo A."/>
            <person name="Drula E."/>
            <person name="Varga T."/>
            <person name="Kohler A."/>
            <person name="Feng B."/>
            <person name="Cao Y."/>
            <person name="Lipzen A."/>
            <person name="Daum C."/>
            <person name="Hundley H."/>
            <person name="Pangilinan J."/>
            <person name="Johnson J."/>
            <person name="Barry K."/>
            <person name="LaButti K."/>
            <person name="Ng V."/>
            <person name="Ahrendt S."/>
            <person name="Min B."/>
            <person name="Choi I.G."/>
            <person name="Park H."/>
            <person name="Plett J.M."/>
            <person name="Magnuson J."/>
            <person name="Spatafora J.W."/>
            <person name="Nagy L.G."/>
            <person name="Henrissat B."/>
            <person name="Grigoriev I.V."/>
            <person name="Yang Z.L."/>
            <person name="Xu J."/>
            <person name="Martin F.M."/>
        </authorList>
    </citation>
    <scope>NUCLEOTIDE SEQUENCE</scope>
    <source>
        <strain evidence="12">KKN 215</strain>
    </source>
</reference>
<feature type="compositionally biased region" description="Low complexity" evidence="10">
    <location>
        <begin position="602"/>
        <end position="614"/>
    </location>
</feature>
<dbReference type="OrthoDB" id="6155966at2759"/>